<name>A0A841S4J3_9ACTN</name>
<accession>A0A841S4J3</accession>
<proteinExistence type="predicted"/>
<evidence type="ECO:0000313" key="2">
    <source>
        <dbReference type="Proteomes" id="UP000553957"/>
    </source>
</evidence>
<dbReference type="AlphaFoldDB" id="A0A841S4J3"/>
<evidence type="ECO:0000313" key="1">
    <source>
        <dbReference type="EMBL" id="MBB6564445.1"/>
    </source>
</evidence>
<sequence>MSFRVSMWITCDGAPGVECDAEIVRHGHEATVAHLGSAARAAGWTVSRGLALCPLHSGSETPR</sequence>
<dbReference type="Proteomes" id="UP000553957">
    <property type="component" value="Unassembled WGS sequence"/>
</dbReference>
<reference evidence="1 2" key="1">
    <citation type="submission" date="2020-08" db="EMBL/GenBank/DDBJ databases">
        <title>Sequencing the genomes of 1000 actinobacteria strains.</title>
        <authorList>
            <person name="Klenk H.-P."/>
        </authorList>
    </citation>
    <scope>NUCLEOTIDE SEQUENCE [LARGE SCALE GENOMIC DNA]</scope>
    <source>
        <strain evidence="1 2">DSM 15626</strain>
    </source>
</reference>
<dbReference type="EMBL" id="JACHKF010000001">
    <property type="protein sequence ID" value="MBB6564445.1"/>
    <property type="molecule type" value="Genomic_DNA"/>
</dbReference>
<organism evidence="1 2">
    <name type="scientific">Kribbella sandramycini</name>
    <dbReference type="NCBI Taxonomy" id="60450"/>
    <lineage>
        <taxon>Bacteria</taxon>
        <taxon>Bacillati</taxon>
        <taxon>Actinomycetota</taxon>
        <taxon>Actinomycetes</taxon>
        <taxon>Propionibacteriales</taxon>
        <taxon>Kribbellaceae</taxon>
        <taxon>Kribbella</taxon>
    </lineage>
</organism>
<protein>
    <submittedName>
        <fullName evidence="1">Fe-S cluster assembly scaffold protein SufB</fullName>
    </submittedName>
</protein>
<gene>
    <name evidence="1" type="ORF">HNR71_000082</name>
</gene>
<comment type="caution">
    <text evidence="1">The sequence shown here is derived from an EMBL/GenBank/DDBJ whole genome shotgun (WGS) entry which is preliminary data.</text>
</comment>